<dbReference type="EMBL" id="CP016428">
    <property type="protein sequence ID" value="ANW01300.1"/>
    <property type="molecule type" value="Genomic_DNA"/>
</dbReference>
<dbReference type="Pfam" id="PF24406">
    <property type="entry name" value="nSTAND_NTPase4"/>
    <property type="match status" value="1"/>
</dbReference>
<feature type="domain" description="STAND NTPase 4 small alpha/beta" evidence="3">
    <location>
        <begin position="641"/>
        <end position="695"/>
    </location>
</feature>
<evidence type="ECO:0000313" key="4">
    <source>
        <dbReference type="EMBL" id="ANW01300.1"/>
    </source>
</evidence>
<dbReference type="AlphaFoldDB" id="A0A1B1UEW1"/>
<sequence>MQIIHLTDLHYTRNSPFQAQLIKALTDDLKKILDDGASPDFLVFSGDLVNDPDEPDIYSELDEKFLTPLRELLRLRPSGVVFCPGNHDVSRKAISDWADERKKLVAAMETSQQAINDHLKLAPTVAYTRAIGSGFFELAKAYGHEWANPYTKTYNFPDKATSFVALNTGYACGLEGSKHDRGKIALSAGVVLSAFQEVTSGHKAYSLMHHTAADLNEHTSRLFLPLLFKNSALHMFGHVHQPNPIVQMSPSATCFTVQGGALYERDGQYNGYSIISLAEAENYASTAYRTYWVDRHEFDIGTNVTSGGIFYSTPAAQSYWANLVPSASNDDVSYWLLETLPSVAKELDKTMTAKQLRDVFVEPIIKKSRLEDDGGNRDQRLSVADIIKSPNHTVISAASEYGCTSLLAFITMAYHEECVNLPKAMVPAFIDARRIKGSYEAAVNKVIRDALPESEDRRLKLGALHDSGRLVIIVDDVNPEKPAHVSFIKAVRNLYPQARLIVAIKLNLLDTERLRPIIGIDNYDLLQIVALSRGKVRTFVEKWHLPPRYQTDTVVDEIHSRFQALGIPQTAAYVAIYLAVLEESEGYDPLNSSTVIENFVESSLQKHKPQFLFRSSFDYRNQIDYLGAIAESMCRENRFIVAYEDLYKWTKEHFEGIGQEHDHSKLIRHFIDAKVFADEGNSIYFRYNIFLSFFIAHRMQQSVSFRNWMLQDNRYVNYISEFDIYCGLSRQDEETLEFFGNEFATFEAKLEALLTPLSWTDRLETLSVPAVKKTDVEAFTKSIETQLTKAASPEERDEEISKQVADTEDVKPQAQRPEVIGTLPNWVLSLRAYTVALKNLENIPREKKERHLSKILAGWSKLILYACIVFKNVIEKRRLQIGDINFEIELPPKLDARFLRMFFLTIPVYISEVMRRDLGSQKLSLQLKNDSLAKSLSDSFLQTATYADLKLPEYINRLRAFQRKSKDSHIFLEILLLKMRGIFLRLGLQENEQLPFLAVAAEISADIKGLEGDERTKEIDRYTNELRRLGQVNKLRDNMQ</sequence>
<dbReference type="InterPro" id="IPR029052">
    <property type="entry name" value="Metallo-depent_PP-like"/>
</dbReference>
<feature type="region of interest" description="Disordered" evidence="1">
    <location>
        <begin position="790"/>
        <end position="811"/>
    </location>
</feature>
<evidence type="ECO:0000256" key="1">
    <source>
        <dbReference type="SAM" id="MobiDB-lite"/>
    </source>
</evidence>
<feature type="domain" description="Calcineurin-like phosphoesterase" evidence="2">
    <location>
        <begin position="1"/>
        <end position="241"/>
    </location>
</feature>
<accession>A0A1B1UEW1</accession>
<dbReference type="InterPro" id="IPR004843">
    <property type="entry name" value="Calcineurin-like_PHP"/>
</dbReference>
<evidence type="ECO:0000313" key="5">
    <source>
        <dbReference type="Proteomes" id="UP000092839"/>
    </source>
</evidence>
<reference evidence="4 5" key="1">
    <citation type="submission" date="2016-07" db="EMBL/GenBank/DDBJ databases">
        <title>Complete genome sequence of Bradyrhizobium icense LMTR 13T, a potential inoculant strain isolated from lima bean (Phaseolus lunatus) in Peru.</title>
        <authorList>
            <person name="Ormeno-Orrillo E."/>
            <person name="Duran D."/>
            <person name="Rogel M.A."/>
            <person name="Rey L."/>
            <person name="Imperial J."/>
            <person name="Ruiz-Argueso T."/>
            <person name="Martinez-Romero E."/>
        </authorList>
    </citation>
    <scope>NUCLEOTIDE SEQUENCE [LARGE SCALE GENOMIC DNA]</scope>
    <source>
        <strain evidence="4 5">LMTR 13</strain>
    </source>
</reference>
<evidence type="ECO:0000259" key="2">
    <source>
        <dbReference type="Pfam" id="PF00149"/>
    </source>
</evidence>
<dbReference type="InterPro" id="IPR057123">
    <property type="entry name" value="STAND_NTPase4_dom"/>
</dbReference>
<protein>
    <submittedName>
        <fullName evidence="4">Uncharacterized protein</fullName>
    </submittedName>
</protein>
<dbReference type="RefSeq" id="WP_065728565.1">
    <property type="nucleotide sequence ID" value="NZ_CP016428.1"/>
</dbReference>
<proteinExistence type="predicted"/>
<evidence type="ECO:0000259" key="3">
    <source>
        <dbReference type="Pfam" id="PF24406"/>
    </source>
</evidence>
<dbReference type="SUPFAM" id="SSF56300">
    <property type="entry name" value="Metallo-dependent phosphatases"/>
    <property type="match status" value="1"/>
</dbReference>
<gene>
    <name evidence="4" type="ORF">LMTR13_15125</name>
</gene>
<dbReference type="Pfam" id="PF00149">
    <property type="entry name" value="Metallophos"/>
    <property type="match status" value="1"/>
</dbReference>
<name>A0A1B1UEW1_9BRAD</name>
<dbReference type="Gene3D" id="3.60.21.10">
    <property type="match status" value="1"/>
</dbReference>
<dbReference type="InterPro" id="IPR051158">
    <property type="entry name" value="Metallophosphoesterase_sf"/>
</dbReference>
<organism evidence="4 5">
    <name type="scientific">Bradyrhizobium icense</name>
    <dbReference type="NCBI Taxonomy" id="1274631"/>
    <lineage>
        <taxon>Bacteria</taxon>
        <taxon>Pseudomonadati</taxon>
        <taxon>Pseudomonadota</taxon>
        <taxon>Alphaproteobacteria</taxon>
        <taxon>Hyphomicrobiales</taxon>
        <taxon>Nitrobacteraceae</taxon>
        <taxon>Bradyrhizobium</taxon>
    </lineage>
</organism>
<dbReference type="GO" id="GO:0016787">
    <property type="term" value="F:hydrolase activity"/>
    <property type="evidence" value="ECO:0007669"/>
    <property type="project" value="InterPro"/>
</dbReference>
<dbReference type="OrthoDB" id="651281at2"/>
<dbReference type="Proteomes" id="UP000092839">
    <property type="component" value="Chromosome"/>
</dbReference>
<dbReference type="STRING" id="1274631.LMTR13_15125"/>
<dbReference type="KEGG" id="bic:LMTR13_15125"/>
<keyword evidence="5" id="KW-1185">Reference proteome</keyword>
<dbReference type="PANTHER" id="PTHR31302">
    <property type="entry name" value="TRANSMEMBRANE PROTEIN WITH METALLOPHOSPHOESTERASE DOMAIN-RELATED"/>
    <property type="match status" value="1"/>
</dbReference>
<dbReference type="PANTHER" id="PTHR31302:SF0">
    <property type="entry name" value="TRANSMEMBRANE PROTEIN WITH METALLOPHOSPHOESTERASE DOMAIN"/>
    <property type="match status" value="1"/>
</dbReference>